<dbReference type="Proteomes" id="UP000702425">
    <property type="component" value="Unassembled WGS sequence"/>
</dbReference>
<dbReference type="RefSeq" id="WP_281363549.1">
    <property type="nucleotide sequence ID" value="NZ_CAWPPK010000277.1"/>
</dbReference>
<sequence length="44" mass="4819">MMMVLVLVWGSGFGLRGDRTRKGGILLLRLGVGALMELMGIDRE</sequence>
<evidence type="ECO:0000313" key="2">
    <source>
        <dbReference type="Proteomes" id="UP000702425"/>
    </source>
</evidence>
<name>A0ABX2CZA0_9CYAN</name>
<reference evidence="1 2" key="1">
    <citation type="journal article" date="2020" name="Sci. Rep.">
        <title>A novel cyanobacterial geosmin producer, revising GeoA distribution and dispersion patterns in Bacteria.</title>
        <authorList>
            <person name="Churro C."/>
            <person name="Semedo-Aguiar A.P."/>
            <person name="Silva A.D."/>
            <person name="Pereira-Leal J.B."/>
            <person name="Leite R.B."/>
        </authorList>
    </citation>
    <scope>NUCLEOTIDE SEQUENCE [LARGE SCALE GENOMIC DNA]</scope>
    <source>
        <strain evidence="1 2">IPMA8</strain>
    </source>
</reference>
<gene>
    <name evidence="1" type="ORF">E5S67_03460</name>
</gene>
<keyword evidence="2" id="KW-1185">Reference proteome</keyword>
<protein>
    <submittedName>
        <fullName evidence="1">Uncharacterized protein</fullName>
    </submittedName>
</protein>
<accession>A0ABX2CZA0</accession>
<organism evidence="1 2">
    <name type="scientific">Microcoleus asticus IPMA8</name>
    <dbReference type="NCBI Taxonomy" id="2563858"/>
    <lineage>
        <taxon>Bacteria</taxon>
        <taxon>Bacillati</taxon>
        <taxon>Cyanobacteriota</taxon>
        <taxon>Cyanophyceae</taxon>
        <taxon>Oscillatoriophycideae</taxon>
        <taxon>Oscillatoriales</taxon>
        <taxon>Microcoleaceae</taxon>
        <taxon>Microcoleus</taxon>
        <taxon>Microcoleus asticus</taxon>
    </lineage>
</organism>
<proteinExistence type="predicted"/>
<comment type="caution">
    <text evidence="1">The sequence shown here is derived from an EMBL/GenBank/DDBJ whole genome shotgun (WGS) entry which is preliminary data.</text>
</comment>
<dbReference type="EMBL" id="SRRZ01000062">
    <property type="protein sequence ID" value="NQE35725.1"/>
    <property type="molecule type" value="Genomic_DNA"/>
</dbReference>
<evidence type="ECO:0000313" key="1">
    <source>
        <dbReference type="EMBL" id="NQE35725.1"/>
    </source>
</evidence>